<feature type="transmembrane region" description="Helical" evidence="1">
    <location>
        <begin position="44"/>
        <end position="62"/>
    </location>
</feature>
<sequence length="425" mass="47501">MNKIEQQLEQGKEQLASVVTPEELENRLKKALDKTPTKRRKSRIWIMAAALAFLTLFVGYHYNAVAYYGKKLIGFDEVMTGTLQDLNDQGMGQVIDQSTDLAEGNRLYVDGIMADENQLILYYTIKNSDGVNGQNLPYSLSLSGFLTNSQAVAGTASLDDTQTELKGIQTFEPVSAFSKNLTLHFFYNLASGGQIERSITFPYNPNEAFHTRMKQSLKKTIKVDKGKVKFTSIIATPTMTTIKGTLKVENFDRVPHALSGIELKANSQLLEQLGSGSTSSLKGTEFELHYDPLPDQLDSLQLIMKEFVGYKILNEKVSLTNIGEGPIEFGGEKLYIKHIDVKNCIEVTIATTEDVMLDGVSIGNGEEVTPLETTVNQKESKQANGEILKERTLVFETRTQPDYIIIEGLHYMKEYKEKIDIPIKK</sequence>
<keyword evidence="1" id="KW-1133">Transmembrane helix</keyword>
<keyword evidence="1" id="KW-0812">Transmembrane</keyword>
<protein>
    <recommendedName>
        <fullName evidence="2">DUF4179 domain-containing protein</fullName>
    </recommendedName>
</protein>
<dbReference type="PATRIC" id="fig|217031.6.peg.1292"/>
<dbReference type="InterPro" id="IPR025436">
    <property type="entry name" value="DUF4179"/>
</dbReference>
<name>A0A178A4F0_9BACI</name>
<keyword evidence="1" id="KW-0472">Membrane</keyword>
<accession>A0A178A4F0</accession>
<evidence type="ECO:0000259" key="2">
    <source>
        <dbReference type="Pfam" id="PF13786"/>
    </source>
</evidence>
<evidence type="ECO:0000313" key="3">
    <source>
        <dbReference type="EMBL" id="OAK73968.1"/>
    </source>
</evidence>
<gene>
    <name evidence="3" type="ORF">ABB05_05980</name>
</gene>
<evidence type="ECO:0000313" key="4">
    <source>
        <dbReference type="Proteomes" id="UP000077881"/>
    </source>
</evidence>
<reference evidence="3 4" key="1">
    <citation type="submission" date="2015-05" db="EMBL/GenBank/DDBJ databases">
        <title>Comparison of genome.</title>
        <authorList>
            <person name="Zheng Z."/>
            <person name="Sun M."/>
        </authorList>
    </citation>
    <scope>NUCLEOTIDE SEQUENCE [LARGE SCALE GENOMIC DNA]</scope>
    <source>
        <strain evidence="3 4">G25-74</strain>
    </source>
</reference>
<dbReference type="EMBL" id="LDJR01000028">
    <property type="protein sequence ID" value="OAK73968.1"/>
    <property type="molecule type" value="Genomic_DNA"/>
</dbReference>
<dbReference type="OrthoDB" id="2961302at2"/>
<comment type="caution">
    <text evidence="3">The sequence shown here is derived from an EMBL/GenBank/DDBJ whole genome shotgun (WGS) entry which is preliminary data.</text>
</comment>
<dbReference type="Proteomes" id="UP000077881">
    <property type="component" value="Unassembled WGS sequence"/>
</dbReference>
<keyword evidence="4" id="KW-1185">Reference proteome</keyword>
<evidence type="ECO:0000256" key="1">
    <source>
        <dbReference type="SAM" id="Phobius"/>
    </source>
</evidence>
<dbReference type="STRING" id="217031.ABB05_05980"/>
<proteinExistence type="predicted"/>
<feature type="domain" description="DUF4179" evidence="2">
    <location>
        <begin position="38"/>
        <end position="126"/>
    </location>
</feature>
<organism evidence="3 4">
    <name type="scientific">Lederbergia galactosidilytica</name>
    <dbReference type="NCBI Taxonomy" id="217031"/>
    <lineage>
        <taxon>Bacteria</taxon>
        <taxon>Bacillati</taxon>
        <taxon>Bacillota</taxon>
        <taxon>Bacilli</taxon>
        <taxon>Bacillales</taxon>
        <taxon>Bacillaceae</taxon>
        <taxon>Lederbergia</taxon>
    </lineage>
</organism>
<dbReference type="AlphaFoldDB" id="A0A178A4F0"/>
<dbReference type="Pfam" id="PF13786">
    <property type="entry name" value="DUF4179"/>
    <property type="match status" value="1"/>
</dbReference>
<dbReference type="RefSeq" id="WP_057988389.1">
    <property type="nucleotide sequence ID" value="NZ_LDJR01000028.1"/>
</dbReference>